<dbReference type="InterPro" id="IPR011711">
    <property type="entry name" value="GntR_C"/>
</dbReference>
<dbReference type="OrthoDB" id="9812645at2"/>
<evidence type="ECO:0000256" key="1">
    <source>
        <dbReference type="ARBA" id="ARBA00023015"/>
    </source>
</evidence>
<dbReference type="PRINTS" id="PR00035">
    <property type="entry name" value="HTHGNTR"/>
</dbReference>
<dbReference type="AlphaFoldDB" id="A0A397PBI3"/>
<dbReference type="Gene3D" id="1.10.10.10">
    <property type="entry name" value="Winged helix-like DNA-binding domain superfamily/Winged helix DNA-binding domain"/>
    <property type="match status" value="1"/>
</dbReference>
<name>A0A397PBI3_9SPHN</name>
<dbReference type="Pfam" id="PF00392">
    <property type="entry name" value="GntR"/>
    <property type="match status" value="1"/>
</dbReference>
<keyword evidence="6" id="KW-1185">Reference proteome</keyword>
<keyword evidence="3" id="KW-0804">Transcription</keyword>
<sequence>MSPPPKSGRLYQFAAEKIALSIAIGQYEVGSRLPAERDLAADFGVSRPTIREAIIALEIDGLVEVRVGSGVYVVSQSPRSAKVAMDIGAFELTESRLLIEGEVAALAAVNVTDADIEELEALLDEMEASNTAGAEAGERVDQRFHAALARCTRNSAMAAVVDLLWTIRSRSPQCVRTFEKSRDKGRVPVVSEHRAIVDALKQHEPAKARAAMRAHLNRVLDYLLDATETETIQQVKDRMAEQRSRYAGTDSL</sequence>
<dbReference type="InterPro" id="IPR036390">
    <property type="entry name" value="WH_DNA-bd_sf"/>
</dbReference>
<dbReference type="InterPro" id="IPR008920">
    <property type="entry name" value="TF_FadR/GntR_C"/>
</dbReference>
<dbReference type="SMART" id="SM00345">
    <property type="entry name" value="HTH_GNTR"/>
    <property type="match status" value="1"/>
</dbReference>
<evidence type="ECO:0000256" key="3">
    <source>
        <dbReference type="ARBA" id="ARBA00023163"/>
    </source>
</evidence>
<dbReference type="GO" id="GO:0003700">
    <property type="term" value="F:DNA-binding transcription factor activity"/>
    <property type="evidence" value="ECO:0007669"/>
    <property type="project" value="InterPro"/>
</dbReference>
<dbReference type="GO" id="GO:0003677">
    <property type="term" value="F:DNA binding"/>
    <property type="evidence" value="ECO:0007669"/>
    <property type="project" value="UniProtKB-KW"/>
</dbReference>
<dbReference type="EMBL" id="QXDC01000002">
    <property type="protein sequence ID" value="RIA46936.1"/>
    <property type="molecule type" value="Genomic_DNA"/>
</dbReference>
<dbReference type="SUPFAM" id="SSF48008">
    <property type="entry name" value="GntR ligand-binding domain-like"/>
    <property type="match status" value="1"/>
</dbReference>
<keyword evidence="1" id="KW-0805">Transcription regulation</keyword>
<protein>
    <submittedName>
        <fullName evidence="5">GntR family transcriptional regulator</fullName>
    </submittedName>
</protein>
<dbReference type="PROSITE" id="PS50949">
    <property type="entry name" value="HTH_GNTR"/>
    <property type="match status" value="1"/>
</dbReference>
<keyword evidence="2" id="KW-0238">DNA-binding</keyword>
<dbReference type="Proteomes" id="UP000266568">
    <property type="component" value="Unassembled WGS sequence"/>
</dbReference>
<evidence type="ECO:0000256" key="2">
    <source>
        <dbReference type="ARBA" id="ARBA00023125"/>
    </source>
</evidence>
<feature type="domain" description="HTH gntR-type" evidence="4">
    <location>
        <begin position="8"/>
        <end position="76"/>
    </location>
</feature>
<dbReference type="InterPro" id="IPR036388">
    <property type="entry name" value="WH-like_DNA-bd_sf"/>
</dbReference>
<dbReference type="InterPro" id="IPR000524">
    <property type="entry name" value="Tscrpt_reg_HTH_GntR"/>
</dbReference>
<dbReference type="PANTHER" id="PTHR43537:SF5">
    <property type="entry name" value="UXU OPERON TRANSCRIPTIONAL REGULATOR"/>
    <property type="match status" value="1"/>
</dbReference>
<dbReference type="Pfam" id="PF07729">
    <property type="entry name" value="FCD"/>
    <property type="match status" value="1"/>
</dbReference>
<evidence type="ECO:0000313" key="5">
    <source>
        <dbReference type="EMBL" id="RIA46936.1"/>
    </source>
</evidence>
<accession>A0A397PBI3</accession>
<dbReference type="PANTHER" id="PTHR43537">
    <property type="entry name" value="TRANSCRIPTIONAL REGULATOR, GNTR FAMILY"/>
    <property type="match status" value="1"/>
</dbReference>
<proteinExistence type="predicted"/>
<dbReference type="RefSeq" id="WP_119034969.1">
    <property type="nucleotide sequence ID" value="NZ_QXDC01000002.1"/>
</dbReference>
<dbReference type="CDD" id="cd07377">
    <property type="entry name" value="WHTH_GntR"/>
    <property type="match status" value="1"/>
</dbReference>
<organism evidence="5 6">
    <name type="scientific">Hephaestia caeni</name>
    <dbReference type="NCBI Taxonomy" id="645617"/>
    <lineage>
        <taxon>Bacteria</taxon>
        <taxon>Pseudomonadati</taxon>
        <taxon>Pseudomonadota</taxon>
        <taxon>Alphaproteobacteria</taxon>
        <taxon>Sphingomonadales</taxon>
        <taxon>Sphingomonadaceae</taxon>
        <taxon>Hephaestia</taxon>
    </lineage>
</organism>
<reference evidence="5 6" key="1">
    <citation type="submission" date="2018-08" db="EMBL/GenBank/DDBJ databases">
        <title>Genomic Encyclopedia of Type Strains, Phase IV (KMG-IV): sequencing the most valuable type-strain genomes for metagenomic binning, comparative biology and taxonomic classification.</title>
        <authorList>
            <person name="Goeker M."/>
        </authorList>
    </citation>
    <scope>NUCLEOTIDE SEQUENCE [LARGE SCALE GENOMIC DNA]</scope>
    <source>
        <strain evidence="5 6">DSM 25527</strain>
    </source>
</reference>
<dbReference type="SUPFAM" id="SSF46785">
    <property type="entry name" value="Winged helix' DNA-binding domain"/>
    <property type="match status" value="1"/>
</dbReference>
<evidence type="ECO:0000313" key="6">
    <source>
        <dbReference type="Proteomes" id="UP000266568"/>
    </source>
</evidence>
<evidence type="ECO:0000259" key="4">
    <source>
        <dbReference type="PROSITE" id="PS50949"/>
    </source>
</evidence>
<dbReference type="SMART" id="SM00895">
    <property type="entry name" value="FCD"/>
    <property type="match status" value="1"/>
</dbReference>
<dbReference type="Gene3D" id="1.20.120.530">
    <property type="entry name" value="GntR ligand-binding domain-like"/>
    <property type="match status" value="1"/>
</dbReference>
<gene>
    <name evidence="5" type="ORF">DFR49_1498</name>
</gene>
<comment type="caution">
    <text evidence="5">The sequence shown here is derived from an EMBL/GenBank/DDBJ whole genome shotgun (WGS) entry which is preliminary data.</text>
</comment>